<dbReference type="Pfam" id="PF00497">
    <property type="entry name" value="SBP_bac_3"/>
    <property type="match status" value="1"/>
</dbReference>
<name>A0A939HE89_9MICC</name>
<dbReference type="CDD" id="cd01004">
    <property type="entry name" value="PBP2_MidA_like"/>
    <property type="match status" value="1"/>
</dbReference>
<dbReference type="PANTHER" id="PTHR35936">
    <property type="entry name" value="MEMBRANE-BOUND LYTIC MUREIN TRANSGLYCOSYLASE F"/>
    <property type="match status" value="1"/>
</dbReference>
<organism evidence="4 5">
    <name type="scientific">Arthrobacter cavernae</name>
    <dbReference type="NCBI Taxonomy" id="2817681"/>
    <lineage>
        <taxon>Bacteria</taxon>
        <taxon>Bacillati</taxon>
        <taxon>Actinomycetota</taxon>
        <taxon>Actinomycetes</taxon>
        <taxon>Micrococcales</taxon>
        <taxon>Micrococcaceae</taxon>
        <taxon>Arthrobacter</taxon>
    </lineage>
</organism>
<dbReference type="Proteomes" id="UP000664164">
    <property type="component" value="Unassembled WGS sequence"/>
</dbReference>
<evidence type="ECO:0000259" key="3">
    <source>
        <dbReference type="SMART" id="SM00062"/>
    </source>
</evidence>
<feature type="chain" id="PRO_5039290823" evidence="2">
    <location>
        <begin position="27"/>
        <end position="307"/>
    </location>
</feature>
<dbReference type="PANTHER" id="PTHR35936:SF17">
    <property type="entry name" value="ARGININE-BINDING EXTRACELLULAR PROTEIN ARTP"/>
    <property type="match status" value="1"/>
</dbReference>
<protein>
    <submittedName>
        <fullName evidence="4">ABC transporter substrate-binding protein</fullName>
    </submittedName>
</protein>
<evidence type="ECO:0000313" key="4">
    <source>
        <dbReference type="EMBL" id="MBO1268236.1"/>
    </source>
</evidence>
<dbReference type="RefSeq" id="WP_207616033.1">
    <property type="nucleotide sequence ID" value="NZ_JAFNLL010000018.1"/>
</dbReference>
<proteinExistence type="predicted"/>
<sequence length="307" mass="31842">MRVFLKAALIATAGLTVLAASGCTNAAADTESKKDSGNGAASTTLGVNEDARALLPQSVRDKGTLVIASDPTYAPFEYYDTDNKTMIGWDVETGDALAAVLGLKAEHVPATFETILPGLASKKYDLGMSAFSITEERKKVVDFVAYLSGGSGIAVAPGNPARLAMKSETLCGKKVAGQKGSIQVLEVMPAMSKECTDAGKPAIDQQQFPTQTDANLALMSGRVDGVMADSISLAYQGKLGGNKFELAEGADYQPEPTGVALNKESGLEPAVAAAMKALINSERYAEINGNWGIPASAIITADQVSGK</sequence>
<dbReference type="Gene3D" id="3.40.190.10">
    <property type="entry name" value="Periplasmic binding protein-like II"/>
    <property type="match status" value="2"/>
</dbReference>
<dbReference type="SMART" id="SM00062">
    <property type="entry name" value="PBPb"/>
    <property type="match status" value="1"/>
</dbReference>
<reference evidence="4" key="1">
    <citation type="submission" date="2021-03" db="EMBL/GenBank/DDBJ databases">
        <title>A new species, PO-11, isolated from a karst cave deposit.</title>
        <authorList>
            <person name="Zhaoxiaoyong W."/>
        </authorList>
    </citation>
    <scope>NUCLEOTIDE SEQUENCE</scope>
    <source>
        <strain evidence="4">PO-11</strain>
    </source>
</reference>
<evidence type="ECO:0000256" key="1">
    <source>
        <dbReference type="ARBA" id="ARBA00022729"/>
    </source>
</evidence>
<dbReference type="AlphaFoldDB" id="A0A939HE89"/>
<dbReference type="PROSITE" id="PS51257">
    <property type="entry name" value="PROKAR_LIPOPROTEIN"/>
    <property type="match status" value="1"/>
</dbReference>
<gene>
    <name evidence="4" type="ORF">J1902_09655</name>
</gene>
<keyword evidence="1 2" id="KW-0732">Signal</keyword>
<evidence type="ECO:0000256" key="2">
    <source>
        <dbReference type="SAM" id="SignalP"/>
    </source>
</evidence>
<comment type="caution">
    <text evidence="4">The sequence shown here is derived from an EMBL/GenBank/DDBJ whole genome shotgun (WGS) entry which is preliminary data.</text>
</comment>
<feature type="signal peptide" evidence="2">
    <location>
        <begin position="1"/>
        <end position="26"/>
    </location>
</feature>
<dbReference type="InterPro" id="IPR001638">
    <property type="entry name" value="Solute-binding_3/MltF_N"/>
</dbReference>
<dbReference type="EMBL" id="JAFNLL010000018">
    <property type="protein sequence ID" value="MBO1268236.1"/>
    <property type="molecule type" value="Genomic_DNA"/>
</dbReference>
<keyword evidence="5" id="KW-1185">Reference proteome</keyword>
<accession>A0A939HE89</accession>
<feature type="domain" description="Solute-binding protein family 3/N-terminal" evidence="3">
    <location>
        <begin position="64"/>
        <end position="294"/>
    </location>
</feature>
<dbReference type="SUPFAM" id="SSF53850">
    <property type="entry name" value="Periplasmic binding protein-like II"/>
    <property type="match status" value="1"/>
</dbReference>
<evidence type="ECO:0000313" key="5">
    <source>
        <dbReference type="Proteomes" id="UP000664164"/>
    </source>
</evidence>